<dbReference type="InterPro" id="IPR024079">
    <property type="entry name" value="MetalloPept_cat_dom_sf"/>
</dbReference>
<name>A0AAN6YVF7_9PEZI</name>
<evidence type="ECO:0000259" key="2">
    <source>
        <dbReference type="Pfam" id="PF14521"/>
    </source>
</evidence>
<protein>
    <recommendedName>
        <fullName evidence="2">Lysine-specific metallo-endopeptidase domain-containing protein</fullName>
    </recommendedName>
</protein>
<evidence type="ECO:0000256" key="1">
    <source>
        <dbReference type="SAM" id="SignalP"/>
    </source>
</evidence>
<feature type="signal peptide" evidence="1">
    <location>
        <begin position="1"/>
        <end position="26"/>
    </location>
</feature>
<feature type="chain" id="PRO_5043016591" description="Lysine-specific metallo-endopeptidase domain-containing protein" evidence="1">
    <location>
        <begin position="27"/>
        <end position="355"/>
    </location>
</feature>
<keyword evidence="4" id="KW-1185">Reference proteome</keyword>
<reference evidence="3" key="1">
    <citation type="journal article" date="2023" name="Mol. Phylogenet. Evol.">
        <title>Genome-scale phylogeny and comparative genomics of the fungal order Sordariales.</title>
        <authorList>
            <person name="Hensen N."/>
            <person name="Bonometti L."/>
            <person name="Westerberg I."/>
            <person name="Brannstrom I.O."/>
            <person name="Guillou S."/>
            <person name="Cros-Aarteil S."/>
            <person name="Calhoun S."/>
            <person name="Haridas S."/>
            <person name="Kuo A."/>
            <person name="Mondo S."/>
            <person name="Pangilinan J."/>
            <person name="Riley R."/>
            <person name="LaButti K."/>
            <person name="Andreopoulos B."/>
            <person name="Lipzen A."/>
            <person name="Chen C."/>
            <person name="Yan M."/>
            <person name="Daum C."/>
            <person name="Ng V."/>
            <person name="Clum A."/>
            <person name="Steindorff A."/>
            <person name="Ohm R.A."/>
            <person name="Martin F."/>
            <person name="Silar P."/>
            <person name="Natvig D.O."/>
            <person name="Lalanne C."/>
            <person name="Gautier V."/>
            <person name="Ament-Velasquez S.L."/>
            <person name="Kruys A."/>
            <person name="Hutchinson M.I."/>
            <person name="Powell A.J."/>
            <person name="Barry K."/>
            <person name="Miller A.N."/>
            <person name="Grigoriev I.V."/>
            <person name="Debuchy R."/>
            <person name="Gladieux P."/>
            <person name="Hiltunen Thoren M."/>
            <person name="Johannesson H."/>
        </authorList>
    </citation>
    <scope>NUCLEOTIDE SEQUENCE</scope>
    <source>
        <strain evidence="3">CBS 508.74</strain>
    </source>
</reference>
<evidence type="ECO:0000313" key="3">
    <source>
        <dbReference type="EMBL" id="KAK4115506.1"/>
    </source>
</evidence>
<dbReference type="AlphaFoldDB" id="A0AAN6YVF7"/>
<dbReference type="EMBL" id="MU853334">
    <property type="protein sequence ID" value="KAK4115506.1"/>
    <property type="molecule type" value="Genomic_DNA"/>
</dbReference>
<dbReference type="PROSITE" id="PS51257">
    <property type="entry name" value="PROKAR_LIPOPROTEIN"/>
    <property type="match status" value="1"/>
</dbReference>
<feature type="domain" description="Lysine-specific metallo-endopeptidase" evidence="2">
    <location>
        <begin position="275"/>
        <end position="333"/>
    </location>
</feature>
<dbReference type="Pfam" id="PF14521">
    <property type="entry name" value="Aspzincin_M35"/>
    <property type="match status" value="1"/>
</dbReference>
<dbReference type="InterPro" id="IPR029463">
    <property type="entry name" value="Lys_MEP"/>
</dbReference>
<dbReference type="GO" id="GO:0004222">
    <property type="term" value="F:metalloendopeptidase activity"/>
    <property type="evidence" value="ECO:0007669"/>
    <property type="project" value="InterPro"/>
</dbReference>
<dbReference type="GeneID" id="89943161"/>
<evidence type="ECO:0000313" key="4">
    <source>
        <dbReference type="Proteomes" id="UP001302812"/>
    </source>
</evidence>
<accession>A0AAN6YVF7</accession>
<gene>
    <name evidence="3" type="ORF">N656DRAFT_842367</name>
</gene>
<dbReference type="SUPFAM" id="SSF55486">
    <property type="entry name" value="Metalloproteases ('zincins'), catalytic domain"/>
    <property type="match status" value="1"/>
</dbReference>
<dbReference type="RefSeq" id="XP_064673076.1">
    <property type="nucleotide sequence ID" value="XM_064819035.1"/>
</dbReference>
<dbReference type="Gene3D" id="3.40.390.10">
    <property type="entry name" value="Collagenase (Catalytic Domain)"/>
    <property type="match status" value="1"/>
</dbReference>
<proteinExistence type="predicted"/>
<keyword evidence="1" id="KW-0732">Signal</keyword>
<dbReference type="Proteomes" id="UP001302812">
    <property type="component" value="Unassembled WGS sequence"/>
</dbReference>
<reference evidence="3" key="2">
    <citation type="submission" date="2023-05" db="EMBL/GenBank/DDBJ databases">
        <authorList>
            <consortium name="Lawrence Berkeley National Laboratory"/>
            <person name="Steindorff A."/>
            <person name="Hensen N."/>
            <person name="Bonometti L."/>
            <person name="Westerberg I."/>
            <person name="Brannstrom I.O."/>
            <person name="Guillou S."/>
            <person name="Cros-Aarteil S."/>
            <person name="Calhoun S."/>
            <person name="Haridas S."/>
            <person name="Kuo A."/>
            <person name="Mondo S."/>
            <person name="Pangilinan J."/>
            <person name="Riley R."/>
            <person name="Labutti K."/>
            <person name="Andreopoulos B."/>
            <person name="Lipzen A."/>
            <person name="Chen C."/>
            <person name="Yanf M."/>
            <person name="Daum C."/>
            <person name="Ng V."/>
            <person name="Clum A."/>
            <person name="Ohm R."/>
            <person name="Martin F."/>
            <person name="Silar P."/>
            <person name="Natvig D."/>
            <person name="Lalanne C."/>
            <person name="Gautier V."/>
            <person name="Ament-Velasquez S.L."/>
            <person name="Kruys A."/>
            <person name="Hutchinson M.I."/>
            <person name="Powell A.J."/>
            <person name="Barry K."/>
            <person name="Miller A.N."/>
            <person name="Grigoriev I.V."/>
            <person name="Debuchy R."/>
            <person name="Gladieux P."/>
            <person name="Thoren M.H."/>
            <person name="Johannesson H."/>
        </authorList>
    </citation>
    <scope>NUCLEOTIDE SEQUENCE</scope>
    <source>
        <strain evidence="3">CBS 508.74</strain>
    </source>
</reference>
<comment type="caution">
    <text evidence="3">The sequence shown here is derived from an EMBL/GenBank/DDBJ whole genome shotgun (WGS) entry which is preliminary data.</text>
</comment>
<sequence>MRKESLFGSACYGLAVVLSCVTGAWSAPYNTTRDVFAKPSLQTLTERDVVVVEQTCLNGWPEIVRSSMGEALDIVNYVVPRLETLTAIISEDPVPSMALMSNADRTLFRTFESFFGQIYFGTNTQDAKDKNEDGLERVMTVLATAQNIRDALTDPDSVNINVYCDDGWWANTDPAGSPRPSNRHWFDGRYWTPNNQIGAWVNIPRCRDDARTLAYSYHPPFDVPDDAATLVLCRQGMIRWYGSYQGGDTIGQYHGPNGIRQPSNAVQLNTLSNYMPHTILHEFTHLEPVMGIGLDDECLDNGAEVYGWRCIRQLARESPEKSVNNADSFALFAMAIYADNNDWSTGVSRTLGFYP</sequence>
<organism evidence="3 4">
    <name type="scientific">Canariomyces notabilis</name>
    <dbReference type="NCBI Taxonomy" id="2074819"/>
    <lineage>
        <taxon>Eukaryota</taxon>
        <taxon>Fungi</taxon>
        <taxon>Dikarya</taxon>
        <taxon>Ascomycota</taxon>
        <taxon>Pezizomycotina</taxon>
        <taxon>Sordariomycetes</taxon>
        <taxon>Sordariomycetidae</taxon>
        <taxon>Sordariales</taxon>
        <taxon>Chaetomiaceae</taxon>
        <taxon>Canariomyces</taxon>
    </lineage>
</organism>